<reference evidence="3 4" key="1">
    <citation type="journal article" date="2016" name="Nat. Commun.">
        <title>Extremotolerant tardigrade genome and improved radiotolerance of human cultured cells by tardigrade-unique protein.</title>
        <authorList>
            <person name="Hashimoto T."/>
            <person name="Horikawa D.D."/>
            <person name="Saito Y."/>
            <person name="Kuwahara H."/>
            <person name="Kozuka-Hata H."/>
            <person name="Shin-I T."/>
            <person name="Minakuchi Y."/>
            <person name="Ohishi K."/>
            <person name="Motoyama A."/>
            <person name="Aizu T."/>
            <person name="Enomoto A."/>
            <person name="Kondo K."/>
            <person name="Tanaka S."/>
            <person name="Hara Y."/>
            <person name="Koshikawa S."/>
            <person name="Sagara H."/>
            <person name="Miura T."/>
            <person name="Yokobori S."/>
            <person name="Miyagawa K."/>
            <person name="Suzuki Y."/>
            <person name="Kubo T."/>
            <person name="Oyama M."/>
            <person name="Kohara Y."/>
            <person name="Fujiyama A."/>
            <person name="Arakawa K."/>
            <person name="Katayama T."/>
            <person name="Toyoda A."/>
            <person name="Kunieda T."/>
        </authorList>
    </citation>
    <scope>NUCLEOTIDE SEQUENCE [LARGE SCALE GENOMIC DNA]</scope>
    <source>
        <strain evidence="3 4">YOKOZUNA-1</strain>
    </source>
</reference>
<name>A0A1D1VYL0_RAMVA</name>
<evidence type="ECO:0000256" key="1">
    <source>
        <dbReference type="SAM" id="MobiDB-lite"/>
    </source>
</evidence>
<dbReference type="PANTHER" id="PTHR46599:SF6">
    <property type="entry name" value="DUAL SPECIFICITY PHOSPHATASE 26"/>
    <property type="match status" value="1"/>
</dbReference>
<evidence type="ECO:0000313" key="4">
    <source>
        <dbReference type="Proteomes" id="UP000186922"/>
    </source>
</evidence>
<feature type="domain" description="PiggyBac transposable element-derived protein" evidence="2">
    <location>
        <begin position="99"/>
        <end position="383"/>
    </location>
</feature>
<comment type="caution">
    <text evidence="3">The sequence shown here is derived from an EMBL/GenBank/DDBJ whole genome shotgun (WGS) entry which is preliminary data.</text>
</comment>
<protein>
    <recommendedName>
        <fullName evidence="2">PiggyBac transposable element-derived protein domain-containing protein</fullName>
    </recommendedName>
</protein>
<dbReference type="AlphaFoldDB" id="A0A1D1VYL0"/>
<dbReference type="PANTHER" id="PTHR46599">
    <property type="entry name" value="PIGGYBAC TRANSPOSABLE ELEMENT-DERIVED PROTEIN 4"/>
    <property type="match status" value="1"/>
</dbReference>
<proteinExistence type="predicted"/>
<dbReference type="EMBL" id="BDGG01000013">
    <property type="protein sequence ID" value="GAV06500.1"/>
    <property type="molecule type" value="Genomic_DNA"/>
</dbReference>
<dbReference type="Proteomes" id="UP000186922">
    <property type="component" value="Unassembled WGS sequence"/>
</dbReference>
<sequence length="387" mass="43214">MDLDDETSGSDSNGEEDSVETIAEPDGVEVEAEQSDTLSDDDDGVLYQLNDVSPFLARNPDIKWERFPLDSGKTRTVNKMTGQPGVTPSARSRVVTLMDTFNLFFTPQVKDLIIRFTNEEGKTQYGDGWVKLDPVVLDAYLGILLLQGIMNDGTVPVCELWSGSEGKGVHRACMSRERFTQITCSLRFDDKPSREARVAINKMAQVQELSDLWSIALRENYLPYEFLCVDEQLFPFKGRCGFKQYIPTKPRSKYGLNLFLLCGCRTSYCCNIQLYTGKAPGGAAEKNQGQRVVLDLVEYLGNPSGRNVTTHNFFTSLMLGEALLKKNISLVGTMRKNRKEIPSAFLPSKSHAAFSSYFGHKPDFTLVSYVPKKGKAVVLLSSMHFSQ</sequence>
<accession>A0A1D1VYL0</accession>
<dbReference type="OrthoDB" id="10030973at2759"/>
<feature type="compositionally biased region" description="Acidic residues" evidence="1">
    <location>
        <begin position="26"/>
        <end position="43"/>
    </location>
</feature>
<feature type="region of interest" description="Disordered" evidence="1">
    <location>
        <begin position="1"/>
        <end position="43"/>
    </location>
</feature>
<gene>
    <name evidence="3" type="primary">RvY_16476-1</name>
    <name evidence="3" type="synonym">RvY_16476.1</name>
    <name evidence="3" type="ORF">RvY_16476</name>
</gene>
<feature type="compositionally biased region" description="Acidic residues" evidence="1">
    <location>
        <begin position="1"/>
        <end position="19"/>
    </location>
</feature>
<dbReference type="Pfam" id="PF13843">
    <property type="entry name" value="DDE_Tnp_1_7"/>
    <property type="match status" value="1"/>
</dbReference>
<keyword evidence="4" id="KW-1185">Reference proteome</keyword>
<dbReference type="STRING" id="947166.A0A1D1VYL0"/>
<evidence type="ECO:0000259" key="2">
    <source>
        <dbReference type="Pfam" id="PF13843"/>
    </source>
</evidence>
<organism evidence="3 4">
    <name type="scientific">Ramazzottius varieornatus</name>
    <name type="common">Water bear</name>
    <name type="synonym">Tardigrade</name>
    <dbReference type="NCBI Taxonomy" id="947166"/>
    <lineage>
        <taxon>Eukaryota</taxon>
        <taxon>Metazoa</taxon>
        <taxon>Ecdysozoa</taxon>
        <taxon>Tardigrada</taxon>
        <taxon>Eutardigrada</taxon>
        <taxon>Parachela</taxon>
        <taxon>Hypsibioidea</taxon>
        <taxon>Ramazzottiidae</taxon>
        <taxon>Ramazzottius</taxon>
    </lineage>
</organism>
<dbReference type="InterPro" id="IPR029526">
    <property type="entry name" value="PGBD"/>
</dbReference>
<evidence type="ECO:0000313" key="3">
    <source>
        <dbReference type="EMBL" id="GAV06500.1"/>
    </source>
</evidence>